<evidence type="ECO:0000313" key="3">
    <source>
        <dbReference type="EMBL" id="MDN7242382.1"/>
    </source>
</evidence>
<feature type="domain" description="Calcineurin-like phosphoesterase" evidence="2">
    <location>
        <begin position="1"/>
        <end position="203"/>
    </location>
</feature>
<dbReference type="InterPro" id="IPR029052">
    <property type="entry name" value="Metallo-depent_PP-like"/>
</dbReference>
<evidence type="ECO:0000259" key="2">
    <source>
        <dbReference type="Pfam" id="PF12850"/>
    </source>
</evidence>
<dbReference type="EMBL" id="JAUJWV010000001">
    <property type="protein sequence ID" value="MDN7242382.1"/>
    <property type="molecule type" value="Genomic_DNA"/>
</dbReference>
<reference evidence="3 4" key="1">
    <citation type="submission" date="2023-06" db="EMBL/GenBank/DDBJ databases">
        <title>Novel species in genus Planococcus.</title>
        <authorList>
            <person name="Ning S."/>
        </authorList>
    </citation>
    <scope>NUCLEOTIDE SEQUENCE [LARGE SCALE GENOMIC DNA]</scope>
    <source>
        <strain evidence="3 4">N028</strain>
    </source>
</reference>
<dbReference type="RefSeq" id="WP_300986414.1">
    <property type="nucleotide sequence ID" value="NZ_CP129236.1"/>
</dbReference>
<dbReference type="InterPro" id="IPR024654">
    <property type="entry name" value="Calcineurin-like_PHP_lpxH"/>
</dbReference>
<name>A0ABT8N3C2_9BACL</name>
<organism evidence="3 4">
    <name type="scientific">Planococcus shixiaomingii</name>
    <dbReference type="NCBI Taxonomy" id="3058393"/>
    <lineage>
        <taxon>Bacteria</taxon>
        <taxon>Bacillati</taxon>
        <taxon>Bacillota</taxon>
        <taxon>Bacilli</taxon>
        <taxon>Bacillales</taxon>
        <taxon>Caryophanaceae</taxon>
        <taxon>Planococcus</taxon>
    </lineage>
</organism>
<dbReference type="InterPro" id="IPR050126">
    <property type="entry name" value="Ap4A_hydrolase"/>
</dbReference>
<accession>A0ABT8N3C2</accession>
<sequence length="250" mass="28092">MKFAVITDVHGNAPALQAVLGEIERTGEVEHIFCLGDMIGIGPDTNEVLEMLFSRDDISMVTGNHDEAVLALVQGQQHPRSHFHVKHHHQWIAKRIDPDFVSKLAKLPRTIRKRFNGHSALFTHYRINDAKLQAPISTDPFEPIVEPTLQNMKKLFANSKEDLICFGHHHPSHFFANGRTIYLNPGALGCSAKPAAPYAIVSVGEQGINVAIEEAAYDNREFLLSYEKLKVPEREFILKVFHGDQWSNSV</sequence>
<dbReference type="PIRSF" id="PIRSF000883">
    <property type="entry name" value="Pesterase_MJ0912"/>
    <property type="match status" value="1"/>
</dbReference>
<protein>
    <submittedName>
        <fullName evidence="3">Metallophosphoesterase family protein</fullName>
    </submittedName>
</protein>
<evidence type="ECO:0000256" key="1">
    <source>
        <dbReference type="ARBA" id="ARBA00008950"/>
    </source>
</evidence>
<comment type="caution">
    <text evidence="3">The sequence shown here is derived from an EMBL/GenBank/DDBJ whole genome shotgun (WGS) entry which is preliminary data.</text>
</comment>
<dbReference type="Proteomes" id="UP001172055">
    <property type="component" value="Unassembled WGS sequence"/>
</dbReference>
<gene>
    <name evidence="3" type="ORF">QWY14_11260</name>
</gene>
<evidence type="ECO:0000313" key="4">
    <source>
        <dbReference type="Proteomes" id="UP001172055"/>
    </source>
</evidence>
<dbReference type="PANTHER" id="PTHR42850">
    <property type="entry name" value="METALLOPHOSPHOESTERASE"/>
    <property type="match status" value="1"/>
</dbReference>
<dbReference type="Pfam" id="PF12850">
    <property type="entry name" value="Metallophos_2"/>
    <property type="match status" value="1"/>
</dbReference>
<dbReference type="PANTHER" id="PTHR42850:SF2">
    <property type="entry name" value="BLL5683 PROTEIN"/>
    <property type="match status" value="1"/>
</dbReference>
<keyword evidence="4" id="KW-1185">Reference proteome</keyword>
<dbReference type="InterPro" id="IPR011152">
    <property type="entry name" value="Pesterase_MJ0912"/>
</dbReference>
<dbReference type="SUPFAM" id="SSF56300">
    <property type="entry name" value="Metallo-dependent phosphatases"/>
    <property type="match status" value="1"/>
</dbReference>
<comment type="similarity">
    <text evidence="1">Belongs to the metallophosphoesterase superfamily. YfcE family.</text>
</comment>
<proteinExistence type="inferred from homology"/>
<dbReference type="Gene3D" id="3.60.21.10">
    <property type="match status" value="1"/>
</dbReference>